<dbReference type="EMBL" id="JAQFWP010000086">
    <property type="protein sequence ID" value="MDA2808464.1"/>
    <property type="molecule type" value="Genomic_DNA"/>
</dbReference>
<organism evidence="13 14">
    <name type="scientific">Nocardiopsis suaedae</name>
    <dbReference type="NCBI Taxonomy" id="3018444"/>
    <lineage>
        <taxon>Bacteria</taxon>
        <taxon>Bacillati</taxon>
        <taxon>Actinomycetota</taxon>
        <taxon>Actinomycetes</taxon>
        <taxon>Streptosporangiales</taxon>
        <taxon>Nocardiopsidaceae</taxon>
        <taxon>Nocardiopsis</taxon>
    </lineage>
</organism>
<dbReference type="CDD" id="cd16917">
    <property type="entry name" value="HATPase_UhpB-NarQ-NarX-like"/>
    <property type="match status" value="1"/>
</dbReference>
<dbReference type="Pfam" id="PF07730">
    <property type="entry name" value="HisKA_3"/>
    <property type="match status" value="1"/>
</dbReference>
<evidence type="ECO:0000313" key="13">
    <source>
        <dbReference type="EMBL" id="MDA2808464.1"/>
    </source>
</evidence>
<evidence type="ECO:0000256" key="4">
    <source>
        <dbReference type="ARBA" id="ARBA00022679"/>
    </source>
</evidence>
<evidence type="ECO:0000256" key="6">
    <source>
        <dbReference type="ARBA" id="ARBA00022777"/>
    </source>
</evidence>
<keyword evidence="5" id="KW-0547">Nucleotide-binding</keyword>
<feature type="transmembrane region" description="Helical" evidence="11">
    <location>
        <begin position="32"/>
        <end position="57"/>
    </location>
</feature>
<dbReference type="EC" id="2.7.13.3" evidence="2"/>
<dbReference type="Proteomes" id="UP001165685">
    <property type="component" value="Unassembled WGS sequence"/>
</dbReference>
<comment type="catalytic activity">
    <reaction evidence="1">
        <text>ATP + protein L-histidine = ADP + protein N-phospho-L-histidine.</text>
        <dbReference type="EC" id="2.7.13.3"/>
    </reaction>
</comment>
<evidence type="ECO:0000256" key="3">
    <source>
        <dbReference type="ARBA" id="ARBA00022553"/>
    </source>
</evidence>
<keyword evidence="8" id="KW-0902">Two-component regulatory system</keyword>
<proteinExistence type="predicted"/>
<dbReference type="SUPFAM" id="SSF55874">
    <property type="entry name" value="ATPase domain of HSP90 chaperone/DNA topoisomerase II/histidine kinase"/>
    <property type="match status" value="1"/>
</dbReference>
<keyword evidence="9" id="KW-0175">Coiled coil</keyword>
<evidence type="ECO:0000256" key="1">
    <source>
        <dbReference type="ARBA" id="ARBA00000085"/>
    </source>
</evidence>
<keyword evidence="4" id="KW-0808">Transferase</keyword>
<keyword evidence="6 13" id="KW-0418">Kinase</keyword>
<evidence type="ECO:0000256" key="8">
    <source>
        <dbReference type="ARBA" id="ARBA00023012"/>
    </source>
</evidence>
<dbReference type="RefSeq" id="WP_270681058.1">
    <property type="nucleotide sequence ID" value="NZ_JAQFWP010000086.1"/>
</dbReference>
<keyword evidence="7" id="KW-0067">ATP-binding</keyword>
<dbReference type="InterPro" id="IPR011712">
    <property type="entry name" value="Sig_transdc_His_kin_sub3_dim/P"/>
</dbReference>
<keyword evidence="11" id="KW-0472">Membrane</keyword>
<keyword evidence="3" id="KW-0597">Phosphoprotein</keyword>
<keyword evidence="11" id="KW-1133">Transmembrane helix</keyword>
<feature type="domain" description="Signal transduction histidine kinase subgroup 3 dimerisation and phosphoacceptor" evidence="12">
    <location>
        <begin position="215"/>
        <end position="280"/>
    </location>
</feature>
<keyword evidence="11" id="KW-0812">Transmembrane</keyword>
<comment type="caution">
    <text evidence="13">The sequence shown here is derived from an EMBL/GenBank/DDBJ whole genome shotgun (WGS) entry which is preliminary data.</text>
</comment>
<accession>A0ABT4TUT3</accession>
<evidence type="ECO:0000256" key="2">
    <source>
        <dbReference type="ARBA" id="ARBA00012438"/>
    </source>
</evidence>
<name>A0ABT4TUT3_9ACTN</name>
<evidence type="ECO:0000256" key="9">
    <source>
        <dbReference type="SAM" id="Coils"/>
    </source>
</evidence>
<evidence type="ECO:0000256" key="11">
    <source>
        <dbReference type="SAM" id="Phobius"/>
    </source>
</evidence>
<dbReference type="Gene3D" id="1.20.5.1930">
    <property type="match status" value="1"/>
</dbReference>
<gene>
    <name evidence="13" type="ORF">O4U47_28410</name>
</gene>
<dbReference type="PANTHER" id="PTHR24421">
    <property type="entry name" value="NITRATE/NITRITE SENSOR PROTEIN NARX-RELATED"/>
    <property type="match status" value="1"/>
</dbReference>
<reference evidence="13" key="1">
    <citation type="submission" date="2023-01" db="EMBL/GenBank/DDBJ databases">
        <title>Draft genome sequence of Nocardiopsis sp. LSu2-4 isolated from halophytes.</title>
        <authorList>
            <person name="Duangmal K."/>
            <person name="Chantavorakit T."/>
        </authorList>
    </citation>
    <scope>NUCLEOTIDE SEQUENCE</scope>
    <source>
        <strain evidence="13">LSu2-4</strain>
    </source>
</reference>
<dbReference type="InterPro" id="IPR036890">
    <property type="entry name" value="HATPase_C_sf"/>
</dbReference>
<dbReference type="GO" id="GO:0016301">
    <property type="term" value="F:kinase activity"/>
    <property type="evidence" value="ECO:0007669"/>
    <property type="project" value="UniProtKB-KW"/>
</dbReference>
<protein>
    <recommendedName>
        <fullName evidence="2">histidine kinase</fullName>
        <ecNumber evidence="2">2.7.13.3</ecNumber>
    </recommendedName>
</protein>
<dbReference type="Gene3D" id="3.30.565.10">
    <property type="entry name" value="Histidine kinase-like ATPase, C-terminal domain"/>
    <property type="match status" value="1"/>
</dbReference>
<keyword evidence="14" id="KW-1185">Reference proteome</keyword>
<feature type="transmembrane region" description="Helical" evidence="11">
    <location>
        <begin position="130"/>
        <end position="153"/>
    </location>
</feature>
<feature type="coiled-coil region" evidence="9">
    <location>
        <begin position="187"/>
        <end position="216"/>
    </location>
</feature>
<evidence type="ECO:0000256" key="7">
    <source>
        <dbReference type="ARBA" id="ARBA00022840"/>
    </source>
</evidence>
<evidence type="ECO:0000256" key="10">
    <source>
        <dbReference type="SAM" id="MobiDB-lite"/>
    </source>
</evidence>
<evidence type="ECO:0000313" key="14">
    <source>
        <dbReference type="Proteomes" id="UP001165685"/>
    </source>
</evidence>
<feature type="transmembrane region" description="Helical" evidence="11">
    <location>
        <begin position="159"/>
        <end position="183"/>
    </location>
</feature>
<evidence type="ECO:0000256" key="5">
    <source>
        <dbReference type="ARBA" id="ARBA00022741"/>
    </source>
</evidence>
<feature type="transmembrane region" description="Helical" evidence="11">
    <location>
        <begin position="63"/>
        <end position="81"/>
    </location>
</feature>
<dbReference type="InterPro" id="IPR050482">
    <property type="entry name" value="Sensor_HK_TwoCompSys"/>
</dbReference>
<evidence type="ECO:0000259" key="12">
    <source>
        <dbReference type="Pfam" id="PF07730"/>
    </source>
</evidence>
<sequence length="449" mass="47302">MVAVIRGPRSALAGRGALFGAVHRNRAFLGGWVYAGSALWAAVHLSLGVLLWVLGAYFYRDGVGPAVLLVTVTALCALMLLRRTAPGTALAAGTAVLVVDTVFGPSSGVYVAYGDLLYAASVWGGRRSALAALTGAVVGGVAVMAAGVWAYSAGYIDGALAYLQLIGLYVMVFALPVVTGWSVREHRGRADLERERAEERIRMAELDRARAVAEERTRVARELHDVIANHMSAVAVQSTAALSRKTPDPELTRRVLEVVRDNSVQGLEEMRRMIGVLRAGERPAEERVTPRVVEADLLVRTAREAGVRVEVREHGEPRPLPPQVDAAAYRILQESLTNAQRYAEPRRVEIGLAYPPPGEAGTLVVTAENPLPDGGAAEPDPLGAGMGLAGMRERAVLLGGDFSAGPSGDGRVWRVRAELPCAPAEAPVASGRGPAESGAAPDGAAEAGR</sequence>
<dbReference type="PANTHER" id="PTHR24421:SF10">
    <property type="entry name" value="NITRATE_NITRITE SENSOR PROTEIN NARQ"/>
    <property type="match status" value="1"/>
</dbReference>
<feature type="region of interest" description="Disordered" evidence="10">
    <location>
        <begin position="424"/>
        <end position="449"/>
    </location>
</feature>